<dbReference type="AlphaFoldDB" id="A0A0W1JG33"/>
<accession>A0A0W1JG33</accession>
<proteinExistence type="predicted"/>
<gene>
    <name evidence="1" type="ORF">AT727_08795</name>
</gene>
<comment type="caution">
    <text evidence="1">The sequence shown here is derived from an EMBL/GenBank/DDBJ whole genome shotgun (WGS) entry which is preliminary data.</text>
</comment>
<evidence type="ECO:0000313" key="2">
    <source>
        <dbReference type="Proteomes" id="UP000054623"/>
    </source>
</evidence>
<organism evidence="1 2">
    <name type="scientific">Desulfitobacterium hafniense</name>
    <name type="common">Desulfitobacterium frappieri</name>
    <dbReference type="NCBI Taxonomy" id="49338"/>
    <lineage>
        <taxon>Bacteria</taxon>
        <taxon>Bacillati</taxon>
        <taxon>Bacillota</taxon>
        <taxon>Clostridia</taxon>
        <taxon>Eubacteriales</taxon>
        <taxon>Desulfitobacteriaceae</taxon>
        <taxon>Desulfitobacterium</taxon>
    </lineage>
</organism>
<reference evidence="1 2" key="1">
    <citation type="submission" date="2015-12" db="EMBL/GenBank/DDBJ databases">
        <title>Draft Genome Sequence of Desulfitobacterium hafniense Strain DH, a Sulfate-reducing Bacterium Isolated from Paddy Soils.</title>
        <authorList>
            <person name="Bao P."/>
            <person name="Zhang X."/>
            <person name="Li G."/>
        </authorList>
    </citation>
    <scope>NUCLEOTIDE SEQUENCE [LARGE SCALE GENOMIC DNA]</scope>
    <source>
        <strain evidence="1 2">DH</strain>
    </source>
</reference>
<dbReference type="Proteomes" id="UP000054623">
    <property type="component" value="Unassembled WGS sequence"/>
</dbReference>
<evidence type="ECO:0000313" key="1">
    <source>
        <dbReference type="EMBL" id="KTE90015.1"/>
    </source>
</evidence>
<dbReference type="RefSeq" id="WP_058491706.1">
    <property type="nucleotide sequence ID" value="NZ_LOCK01000050.1"/>
</dbReference>
<protein>
    <submittedName>
        <fullName evidence="1">Uncharacterized protein</fullName>
    </submittedName>
</protein>
<name>A0A0W1JG33_DESHA</name>
<sequence length="72" mass="8577">MLSRLFFWSPRAFKTVTSKEAWDTKTIQKMLKNEKVCEHGIYWGAFIRNTIENILVSEENISICYEVKQVIY</sequence>
<dbReference type="EMBL" id="LOCK01000050">
    <property type="protein sequence ID" value="KTE90015.1"/>
    <property type="molecule type" value="Genomic_DNA"/>
</dbReference>